<evidence type="ECO:0000313" key="2">
    <source>
        <dbReference type="Proteomes" id="UP000229974"/>
    </source>
</evidence>
<proteinExistence type="predicted"/>
<dbReference type="EMBL" id="NEEW01000009">
    <property type="protein sequence ID" value="PJD81888.1"/>
    <property type="molecule type" value="Genomic_DNA"/>
</dbReference>
<reference evidence="1 2" key="1">
    <citation type="journal article" date="2017" name="J. Antimicrob. Chemother.">
        <title>Characterization of the population structure, drug resistance mechanisms and plasmids of the community-associated Enterobacter cloacae complex in China.</title>
        <authorList>
            <person name="Zhou K."/>
            <person name="Yu W."/>
            <person name="Cao X."/>
            <person name="Shen P."/>
            <person name="Lu H."/>
            <person name="Luo Q."/>
            <person name="Rossen J.W.A."/>
            <person name="Xiao Y."/>
        </authorList>
    </citation>
    <scope>NUCLEOTIDE SEQUENCE [LARGE SCALE GENOMIC DNA]</scope>
    <source>
        <strain evidence="1 2">ECC904</strain>
    </source>
</reference>
<dbReference type="AlphaFoldDB" id="A0A2J0PW27"/>
<organism evidence="1 2">
    <name type="scientific">Enterobacter hormaechei</name>
    <dbReference type="NCBI Taxonomy" id="158836"/>
    <lineage>
        <taxon>Bacteria</taxon>
        <taxon>Pseudomonadati</taxon>
        <taxon>Pseudomonadota</taxon>
        <taxon>Gammaproteobacteria</taxon>
        <taxon>Enterobacterales</taxon>
        <taxon>Enterobacteriaceae</taxon>
        <taxon>Enterobacter</taxon>
        <taxon>Enterobacter cloacae complex</taxon>
    </lineage>
</organism>
<protein>
    <submittedName>
        <fullName evidence="1">Uncharacterized protein</fullName>
    </submittedName>
</protein>
<dbReference type="OrthoDB" id="6477878at2"/>
<sequence length="227" mass="25580">MADVEDIARRLCNIIASPDTVTGLINGGLSVPLDYGYLVYGIFDTDTRYARETQRIRMMTAIKNDILNYENIVNAVKIIFKVFNRYLTEDEQDKIYRSVMTSIAGRISTNIIASTIAKHVIERTSFTFVVFKGKSNPITALSTLLLFGGMAERSIRTSDRLEAEAPEVYQLLRPRDYDLLYFLFADAVQPFVDAIHAGYSEGKPVFNQIIKKVNEKLTAHTTAGAYE</sequence>
<evidence type="ECO:0000313" key="1">
    <source>
        <dbReference type="EMBL" id="PJD81888.1"/>
    </source>
</evidence>
<accession>A0A2J0PW27</accession>
<gene>
    <name evidence="1" type="ORF">B9Q30_19140</name>
</gene>
<dbReference type="Proteomes" id="UP000229974">
    <property type="component" value="Unassembled WGS sequence"/>
</dbReference>
<name>A0A2J0PW27_9ENTR</name>
<dbReference type="STRING" id="299766.BFV68_02740"/>
<comment type="caution">
    <text evidence="1">The sequence shown here is derived from an EMBL/GenBank/DDBJ whole genome shotgun (WGS) entry which is preliminary data.</text>
</comment>
<dbReference type="RefSeq" id="WP_032647101.1">
    <property type="nucleotide sequence ID" value="NZ_AP022510.1"/>
</dbReference>